<dbReference type="Gene3D" id="1.20.120.520">
    <property type="entry name" value="nmb1532 protein domain like"/>
    <property type="match status" value="1"/>
</dbReference>
<dbReference type="AlphaFoldDB" id="A0AA96GA60"/>
<evidence type="ECO:0000259" key="2">
    <source>
        <dbReference type="Pfam" id="PF01814"/>
    </source>
</evidence>
<evidence type="ECO:0000256" key="1">
    <source>
        <dbReference type="SAM" id="Coils"/>
    </source>
</evidence>
<dbReference type="InterPro" id="IPR012312">
    <property type="entry name" value="Hemerythrin-like"/>
</dbReference>
<feature type="domain" description="Hemerythrin-like" evidence="2">
    <location>
        <begin position="3"/>
        <end position="121"/>
    </location>
</feature>
<keyword evidence="1" id="KW-0175">Coiled coil</keyword>
<dbReference type="PANTHER" id="PTHR35585:SF1">
    <property type="entry name" value="HHE DOMAIN PROTEIN (AFU_ORTHOLOGUE AFUA_4G00730)"/>
    <property type="match status" value="1"/>
</dbReference>
<dbReference type="Proteomes" id="UP001302719">
    <property type="component" value="Chromosome"/>
</dbReference>
<evidence type="ECO:0000313" key="3">
    <source>
        <dbReference type="EMBL" id="WNM56395.1"/>
    </source>
</evidence>
<dbReference type="KEGG" id="nall:PP769_10400"/>
<dbReference type="RefSeq" id="WP_312639983.1">
    <property type="nucleotide sequence ID" value="NZ_CP116967.1"/>
</dbReference>
<accession>A0AA96GA60</accession>
<reference evidence="3 4" key="1">
    <citation type="submission" date="2023-01" db="EMBL/GenBank/DDBJ databases">
        <title>Cultivation and genomic characterization of new, ubiquitous marine nitrite-oxidizing bacteria from the Nitrospirales.</title>
        <authorList>
            <person name="Mueller A.J."/>
            <person name="Daebeler A."/>
            <person name="Herbold C.W."/>
            <person name="Kirkegaard R.H."/>
            <person name="Daims H."/>
        </authorList>
    </citation>
    <scope>NUCLEOTIDE SEQUENCE [LARGE SCALE GENOMIC DNA]</scope>
    <source>
        <strain evidence="3 4">VA</strain>
    </source>
</reference>
<evidence type="ECO:0000313" key="4">
    <source>
        <dbReference type="Proteomes" id="UP001302719"/>
    </source>
</evidence>
<keyword evidence="4" id="KW-1185">Reference proteome</keyword>
<gene>
    <name evidence="3" type="ORF">PP769_10400</name>
</gene>
<proteinExistence type="predicted"/>
<feature type="coiled-coil region" evidence="1">
    <location>
        <begin position="68"/>
        <end position="105"/>
    </location>
</feature>
<dbReference type="CDD" id="cd12108">
    <property type="entry name" value="Hr-like"/>
    <property type="match status" value="1"/>
</dbReference>
<dbReference type="Pfam" id="PF01814">
    <property type="entry name" value="Hemerythrin"/>
    <property type="match status" value="1"/>
</dbReference>
<dbReference type="PANTHER" id="PTHR35585">
    <property type="entry name" value="HHE DOMAIN PROTEIN (AFU_ORTHOLOGUE AFUA_4G00730)"/>
    <property type="match status" value="1"/>
</dbReference>
<sequence>MDIFQILKKDHQKAKDLFKKLETTGPRAMKSREKLFSQLKDDLEAHSHGEEAVFYPALRENAEMVDLINEATEEHAEVANLLEDLEALGAESEEWGSKLAELKKNVLHHVKEEEGEIFKKAKEILDKDEIQKMGKEFQEAKKQATAG</sequence>
<dbReference type="EMBL" id="CP116967">
    <property type="protein sequence ID" value="WNM56395.1"/>
    <property type="molecule type" value="Genomic_DNA"/>
</dbReference>
<organism evidence="3 4">
    <name type="scientific">Candidatus Nitrospira allomarina</name>
    <dbReference type="NCBI Taxonomy" id="3020900"/>
    <lineage>
        <taxon>Bacteria</taxon>
        <taxon>Pseudomonadati</taxon>
        <taxon>Nitrospirota</taxon>
        <taxon>Nitrospiria</taxon>
        <taxon>Nitrospirales</taxon>
        <taxon>Nitrospiraceae</taxon>
        <taxon>Nitrospira</taxon>
    </lineage>
</organism>
<protein>
    <submittedName>
        <fullName evidence="3">Hemerythrin domain-containing protein</fullName>
    </submittedName>
</protein>
<name>A0AA96GA60_9BACT</name>